<sequence length="178" mass="18561">MAFEIDLGKAKAIGKAVNLDAAPLTAAIAGNHPNTLKVKALAGFARIAIGIKEPLVLIGGYAMELHGMTGRETPDIDICTSQAGASAFSAKLKDLNLSGGYNHLTECTRSLAEGTGGTEAQEPNYKDGDQMISIELVANTPLSTMVAVNPYAILIPLSDNISSQLRIPLNCTQPGKKA</sequence>
<organism evidence="1 2">
    <name type="scientific">Orbilia oligospora</name>
    <name type="common">Nematode-trapping fungus</name>
    <name type="synonym">Arthrobotrys oligospora</name>
    <dbReference type="NCBI Taxonomy" id="2813651"/>
    <lineage>
        <taxon>Eukaryota</taxon>
        <taxon>Fungi</taxon>
        <taxon>Dikarya</taxon>
        <taxon>Ascomycota</taxon>
        <taxon>Pezizomycotina</taxon>
        <taxon>Orbiliomycetes</taxon>
        <taxon>Orbiliales</taxon>
        <taxon>Orbiliaceae</taxon>
        <taxon>Orbilia</taxon>
    </lineage>
</organism>
<gene>
    <name evidence="1" type="ORF">TWF788_008201</name>
</gene>
<dbReference type="Gene3D" id="3.30.460.40">
    <property type="match status" value="1"/>
</dbReference>
<comment type="caution">
    <text evidence="1">The sequence shown here is derived from an EMBL/GenBank/DDBJ whole genome shotgun (WGS) entry which is preliminary data.</text>
</comment>
<name>A0A7C8Q3M0_ORBOL</name>
<dbReference type="AlphaFoldDB" id="A0A7C8Q3M0"/>
<dbReference type="Proteomes" id="UP000479691">
    <property type="component" value="Unassembled WGS sequence"/>
</dbReference>
<reference evidence="1 2" key="1">
    <citation type="submission" date="2019-06" db="EMBL/GenBank/DDBJ databases">
        <authorList>
            <person name="Palmer J.M."/>
        </authorList>
    </citation>
    <scope>NUCLEOTIDE SEQUENCE [LARGE SCALE GENOMIC DNA]</scope>
    <source>
        <strain evidence="1 2">TWF788</strain>
    </source>
</reference>
<evidence type="ECO:0000313" key="2">
    <source>
        <dbReference type="Proteomes" id="UP000479691"/>
    </source>
</evidence>
<proteinExistence type="predicted"/>
<protein>
    <submittedName>
        <fullName evidence="1">Uncharacterized protein</fullName>
    </submittedName>
</protein>
<accession>A0A7C8Q3M0</accession>
<dbReference type="EMBL" id="JAABOE010000005">
    <property type="protein sequence ID" value="KAF3190680.1"/>
    <property type="molecule type" value="Genomic_DNA"/>
</dbReference>
<evidence type="ECO:0000313" key="1">
    <source>
        <dbReference type="EMBL" id="KAF3190680.1"/>
    </source>
</evidence>